<feature type="non-terminal residue" evidence="3">
    <location>
        <position position="1"/>
    </location>
</feature>
<comment type="caution">
    <text evidence="3">The sequence shown here is derived from an EMBL/GenBank/DDBJ whole genome shotgun (WGS) entry which is preliminary data.</text>
</comment>
<evidence type="ECO:0000313" key="3">
    <source>
        <dbReference type="EMBL" id="KKW29888.1"/>
    </source>
</evidence>
<gene>
    <name evidence="3" type="ORF">UY72_C0030G0011</name>
</gene>
<accession>A0A0G1XF36</accession>
<dbReference type="EMBL" id="LCRD01000030">
    <property type="protein sequence ID" value="KKW29888.1"/>
    <property type="molecule type" value="Genomic_DNA"/>
</dbReference>
<organism evidence="3 4">
    <name type="scientific">Candidatus Uhrbacteria bacterium GW2011_GWD2_52_7</name>
    <dbReference type="NCBI Taxonomy" id="1618989"/>
    <lineage>
        <taxon>Bacteria</taxon>
        <taxon>Candidatus Uhriibacteriota</taxon>
    </lineage>
</organism>
<feature type="transmembrane region" description="Helical" evidence="1">
    <location>
        <begin position="20"/>
        <end position="44"/>
    </location>
</feature>
<evidence type="ECO:0000256" key="1">
    <source>
        <dbReference type="SAM" id="Phobius"/>
    </source>
</evidence>
<keyword evidence="1" id="KW-0812">Transmembrane</keyword>
<evidence type="ECO:0000313" key="4">
    <source>
        <dbReference type="Proteomes" id="UP000034846"/>
    </source>
</evidence>
<dbReference type="InterPro" id="IPR039447">
    <property type="entry name" value="UreH-like_TM_dom"/>
</dbReference>
<evidence type="ECO:0000259" key="2">
    <source>
        <dbReference type="Pfam" id="PF13386"/>
    </source>
</evidence>
<keyword evidence="1" id="KW-1133">Transmembrane helix</keyword>
<dbReference type="Proteomes" id="UP000034846">
    <property type="component" value="Unassembled WGS sequence"/>
</dbReference>
<feature type="domain" description="Urease accessory protein UreH-like transmembrane" evidence="2">
    <location>
        <begin position="1"/>
        <end position="66"/>
    </location>
</feature>
<protein>
    <recommendedName>
        <fullName evidence="2">Urease accessory protein UreH-like transmembrane domain-containing protein</fullName>
    </recommendedName>
</protein>
<sequence>GFTQSMQIYSLTTGSYVGGAMTMFVFALGTLPALALLSFASLGIKDKAKSGTFFKTAGIVVIFFAIFNLIGTLVAAGIIPPLFNI</sequence>
<dbReference type="AlphaFoldDB" id="A0A0G1XF36"/>
<proteinExistence type="predicted"/>
<reference evidence="3 4" key="1">
    <citation type="journal article" date="2015" name="Nature">
        <title>rRNA introns, odd ribosomes, and small enigmatic genomes across a large radiation of phyla.</title>
        <authorList>
            <person name="Brown C.T."/>
            <person name="Hug L.A."/>
            <person name="Thomas B.C."/>
            <person name="Sharon I."/>
            <person name="Castelle C.J."/>
            <person name="Singh A."/>
            <person name="Wilkins M.J."/>
            <person name="Williams K.H."/>
            <person name="Banfield J.F."/>
        </authorList>
    </citation>
    <scope>NUCLEOTIDE SEQUENCE [LARGE SCALE GENOMIC DNA]</scope>
</reference>
<keyword evidence="1" id="KW-0472">Membrane</keyword>
<name>A0A0G1XF36_9BACT</name>
<feature type="transmembrane region" description="Helical" evidence="1">
    <location>
        <begin position="56"/>
        <end position="79"/>
    </location>
</feature>
<dbReference type="Pfam" id="PF13386">
    <property type="entry name" value="DsbD_2"/>
    <property type="match status" value="1"/>
</dbReference>